<dbReference type="Proteomes" id="UP001176961">
    <property type="component" value="Unassembled WGS sequence"/>
</dbReference>
<accession>A0AA36M578</accession>
<protein>
    <submittedName>
        <fullName evidence="1">Uncharacterized protein</fullName>
    </submittedName>
</protein>
<reference evidence="1" key="1">
    <citation type="submission" date="2023-07" db="EMBL/GenBank/DDBJ databases">
        <authorList>
            <consortium name="CYATHOMIX"/>
        </authorList>
    </citation>
    <scope>NUCLEOTIDE SEQUENCE</scope>
    <source>
        <strain evidence="1">N/A</strain>
    </source>
</reference>
<dbReference type="EMBL" id="CATQJL010000223">
    <property type="protein sequence ID" value="CAJ0599419.1"/>
    <property type="molecule type" value="Genomic_DNA"/>
</dbReference>
<dbReference type="AlphaFoldDB" id="A0AA36M578"/>
<comment type="caution">
    <text evidence="1">The sequence shown here is derived from an EMBL/GenBank/DDBJ whole genome shotgun (WGS) entry which is preliminary data.</text>
</comment>
<evidence type="ECO:0000313" key="2">
    <source>
        <dbReference type="Proteomes" id="UP001176961"/>
    </source>
</evidence>
<keyword evidence="2" id="KW-1185">Reference proteome</keyword>
<proteinExistence type="predicted"/>
<gene>
    <name evidence="1" type="ORF">CYNAS_LOCUS11402</name>
</gene>
<evidence type="ECO:0000313" key="1">
    <source>
        <dbReference type="EMBL" id="CAJ0599419.1"/>
    </source>
</evidence>
<name>A0AA36M578_CYLNA</name>
<sequence>MSVILNGECLAVGEPMAMSTVPPMPIPSLCLTTTGWEEGRVEHMEDELNTYAKNSRKLKTAGCGEEHHKSAERGGWKSYGRIAAARGSAKGVGEGNTSTGSARNARVRNGKGQGGRFAKDLVSARRYLPIQRDVMDQNYYASPEEVKQKLILCHLERQNVSETIIDIDADGYAIMTILLLDGSEYQKECV</sequence>
<organism evidence="1 2">
    <name type="scientific">Cylicocyclus nassatus</name>
    <name type="common">Nematode worm</name>
    <dbReference type="NCBI Taxonomy" id="53992"/>
    <lineage>
        <taxon>Eukaryota</taxon>
        <taxon>Metazoa</taxon>
        <taxon>Ecdysozoa</taxon>
        <taxon>Nematoda</taxon>
        <taxon>Chromadorea</taxon>
        <taxon>Rhabditida</taxon>
        <taxon>Rhabditina</taxon>
        <taxon>Rhabditomorpha</taxon>
        <taxon>Strongyloidea</taxon>
        <taxon>Strongylidae</taxon>
        <taxon>Cylicocyclus</taxon>
    </lineage>
</organism>